<accession>A0ABD5JBD2</accession>
<gene>
    <name evidence="2" type="ORF">V2K49_19120</name>
</gene>
<keyword evidence="1" id="KW-0812">Transmembrane</keyword>
<protein>
    <submittedName>
        <fullName evidence="2">Uncharacterized protein</fullName>
    </submittedName>
</protein>
<name>A0ABD5JBD2_9ACTN</name>
<dbReference type="EMBL" id="JAZBJQ010000012">
    <property type="protein sequence ID" value="MEE4585244.1"/>
    <property type="molecule type" value="Genomic_DNA"/>
</dbReference>
<comment type="caution">
    <text evidence="2">The sequence shown here is derived from an EMBL/GenBank/DDBJ whole genome shotgun (WGS) entry which is preliminary data.</text>
</comment>
<evidence type="ECO:0000313" key="3">
    <source>
        <dbReference type="Proteomes" id="UP001354649"/>
    </source>
</evidence>
<dbReference type="RefSeq" id="WP_284703340.1">
    <property type="nucleotide sequence ID" value="NZ_JBITXU010000026.1"/>
</dbReference>
<organism evidence="2 3">
    <name type="scientific">Streptomyces antimycoticus</name>
    <dbReference type="NCBI Taxonomy" id="68175"/>
    <lineage>
        <taxon>Bacteria</taxon>
        <taxon>Bacillati</taxon>
        <taxon>Actinomycetota</taxon>
        <taxon>Actinomycetes</taxon>
        <taxon>Kitasatosporales</taxon>
        <taxon>Streptomycetaceae</taxon>
        <taxon>Streptomyces</taxon>
        <taxon>Streptomyces violaceusniger group</taxon>
    </lineage>
</organism>
<reference evidence="2 3" key="1">
    <citation type="submission" date="2023-11" db="EMBL/GenBank/DDBJ databases">
        <title>30 novel species of actinomycetes from the DSMZ collection.</title>
        <authorList>
            <person name="Nouioui I."/>
        </authorList>
    </citation>
    <scope>NUCLEOTIDE SEQUENCE [LARGE SCALE GENOMIC DNA]</scope>
    <source>
        <strain evidence="2 3">DSM 41602</strain>
    </source>
</reference>
<keyword evidence="1" id="KW-1133">Transmembrane helix</keyword>
<evidence type="ECO:0000313" key="2">
    <source>
        <dbReference type="EMBL" id="MEE4585244.1"/>
    </source>
</evidence>
<dbReference type="AlphaFoldDB" id="A0ABD5JBD2"/>
<proteinExistence type="predicted"/>
<feature type="transmembrane region" description="Helical" evidence="1">
    <location>
        <begin position="12"/>
        <end position="30"/>
    </location>
</feature>
<keyword evidence="1" id="KW-0472">Membrane</keyword>
<dbReference type="Proteomes" id="UP001354649">
    <property type="component" value="Unassembled WGS sequence"/>
</dbReference>
<evidence type="ECO:0000256" key="1">
    <source>
        <dbReference type="SAM" id="Phobius"/>
    </source>
</evidence>
<sequence>MERSLRAARVATYVYFVLDGTLLGTWMVHIRPWPWPRWERWAS</sequence>